<name>A0A4R0N510_9SPHI</name>
<dbReference type="EMBL" id="SJSM01000010">
    <property type="protein sequence ID" value="TCC95018.1"/>
    <property type="molecule type" value="Genomic_DNA"/>
</dbReference>
<evidence type="ECO:0000313" key="1">
    <source>
        <dbReference type="EMBL" id="TCC95018.1"/>
    </source>
</evidence>
<gene>
    <name evidence="1" type="ORF">EZ444_16050</name>
</gene>
<evidence type="ECO:0008006" key="3">
    <source>
        <dbReference type="Google" id="ProtNLM"/>
    </source>
</evidence>
<proteinExistence type="predicted"/>
<organism evidence="1 2">
    <name type="scientific">Pedobacter hiemivivus</name>
    <dbReference type="NCBI Taxonomy" id="2530454"/>
    <lineage>
        <taxon>Bacteria</taxon>
        <taxon>Pseudomonadati</taxon>
        <taxon>Bacteroidota</taxon>
        <taxon>Sphingobacteriia</taxon>
        <taxon>Sphingobacteriales</taxon>
        <taxon>Sphingobacteriaceae</taxon>
        <taxon>Pedobacter</taxon>
    </lineage>
</organism>
<protein>
    <recommendedName>
        <fullName evidence="3">HEPN AbiU2-like domain-containing protein</fullName>
    </recommendedName>
</protein>
<dbReference type="RefSeq" id="WP_131610166.1">
    <property type="nucleotide sequence ID" value="NZ_SJSM01000010.1"/>
</dbReference>
<comment type="caution">
    <text evidence="1">The sequence shown here is derived from an EMBL/GenBank/DDBJ whole genome shotgun (WGS) entry which is preliminary data.</text>
</comment>
<dbReference type="OrthoDB" id="1265701at2"/>
<dbReference type="AlphaFoldDB" id="A0A4R0N510"/>
<sequence>MSRTKEEIQELVYKYQPDIDRLKKMLLNIHAVASIRFWYWRLGNFVKSPHIHEDLMMMDALTTSIVMSYGRLFGSGNGSTKLSNKIIPPSFKLVHQHIIDLRNTKYAHHDGHESIESNMEIDIQGECINVIPNLEILICFGAPKEWGPLFEWLDTYMHETIKIQLSLLTEKTGIEWNMPNGDAPRWI</sequence>
<keyword evidence="2" id="KW-1185">Reference proteome</keyword>
<dbReference type="Proteomes" id="UP000291117">
    <property type="component" value="Unassembled WGS sequence"/>
</dbReference>
<evidence type="ECO:0000313" key="2">
    <source>
        <dbReference type="Proteomes" id="UP000291117"/>
    </source>
</evidence>
<accession>A0A4R0N510</accession>
<reference evidence="1 2" key="1">
    <citation type="submission" date="2019-02" db="EMBL/GenBank/DDBJ databases">
        <title>Pedobacter sp. RP-3-8 sp. nov., isolated from Arctic soil.</title>
        <authorList>
            <person name="Dahal R.H."/>
        </authorList>
    </citation>
    <scope>NUCLEOTIDE SEQUENCE [LARGE SCALE GENOMIC DNA]</scope>
    <source>
        <strain evidence="1 2">RP-3-8</strain>
    </source>
</reference>